<dbReference type="NCBIfam" id="TIGR01813">
    <property type="entry name" value="flavo_cyto_c"/>
    <property type="match status" value="1"/>
</dbReference>
<reference evidence="7 8" key="1">
    <citation type="journal article" date="2021" name="Sci. Rep.">
        <title>The distribution of antibiotic resistance genes in chicken gut microbiota commensals.</title>
        <authorList>
            <person name="Juricova H."/>
            <person name="Matiasovicova J."/>
            <person name="Kubasova T."/>
            <person name="Cejkova D."/>
            <person name="Rychlik I."/>
        </authorList>
    </citation>
    <scope>NUCLEOTIDE SEQUENCE [LARGE SCALE GENOMIC DNA]</scope>
    <source>
        <strain evidence="7 8">An829</strain>
    </source>
</reference>
<keyword evidence="8" id="KW-1185">Reference proteome</keyword>
<comment type="similarity">
    <text evidence="1 5">Belongs to the FAD-dependent oxidoreductase 2 family. FRD/SDH subfamily.</text>
</comment>
<sequence>MTNRNTKHTLLAAAVSAALCLSAGSALAAKAGTYTATAQGHNGPVTVTMTVDAAGKIAALKVGENKETVGIADSALRIIPEQIVEHQSLGVDTLTGATYSSKAVLAAAQDCAKQAGLDVAALMLPVKKTPGKVIHKKADVVVIGGGGAGLSAAVGAAENNATVIVIEKTAALGGNTMRAGGGYNYADPVLEGKLKMTEAQKKIVRDMVAETPKNELHKKLLDEVRKQFEAYEKSGAQGVFDSPEYHAVQTFKSGDYAADLTLVYELCKLAPGTAKHLAEMGFDWHDYASQYVGALWPRSHDAANYKSGFGFVQTYEKTIADKHYPVEYLMQTRANELVMEGARVAGVTAVDADGNTIKIDATKGVVIASGGFGANVEMRMKYDKLWNGLLDSKFPTTNSPAITGDGIVMAEKVGANLVGMEFIQLLVADADTGVTSTLVGQGTSMYVNREGKRFVNELERRDNLVKAILKQPGGDFCWITTEANANIDKNGLNKYGLKVEDLIKQGKIAKSDTIEGLAPFIGCDPAALKKTVDEWREMCRTQKDPQFGRAAFMEDVYLDKGPYYAVRRSAAVHHTMGGIQINTKAQVLDKKGNVIEGLWAAGEVTGGIHGKNRVGANAIPDALSFGRIAGIGAATSK</sequence>
<evidence type="ECO:0000256" key="2">
    <source>
        <dbReference type="ARBA" id="ARBA00022630"/>
    </source>
</evidence>
<evidence type="ECO:0000256" key="3">
    <source>
        <dbReference type="ARBA" id="ARBA00022827"/>
    </source>
</evidence>
<comment type="cofactor">
    <cofactor evidence="5">
        <name>FAD</name>
        <dbReference type="ChEBI" id="CHEBI:57692"/>
    </cofactor>
    <text evidence="5">Binds 1 FAD per subunit.</text>
</comment>
<feature type="chain" id="PRO_5044997358" description="Urocanate reductase" evidence="5">
    <location>
        <begin position="29"/>
        <end position="637"/>
    </location>
</feature>
<keyword evidence="5" id="KW-0732">Signal</keyword>
<protein>
    <recommendedName>
        <fullName evidence="5">Urocanate reductase</fullName>
        <ecNumber evidence="5">1.3.99.33</ecNumber>
    </recommendedName>
</protein>
<accession>A0ABS2DTS9</accession>
<evidence type="ECO:0000256" key="1">
    <source>
        <dbReference type="ARBA" id="ARBA00008040"/>
    </source>
</evidence>
<dbReference type="SMART" id="SM00900">
    <property type="entry name" value="FMN_bind"/>
    <property type="match status" value="1"/>
</dbReference>
<dbReference type="SUPFAM" id="SSF56425">
    <property type="entry name" value="Succinate dehydrogenase/fumarate reductase flavoprotein, catalytic domain"/>
    <property type="match status" value="1"/>
</dbReference>
<dbReference type="EC" id="1.3.99.33" evidence="5"/>
<evidence type="ECO:0000313" key="7">
    <source>
        <dbReference type="EMBL" id="MBM6704709.1"/>
    </source>
</evidence>
<name>A0ABS2DTS9_9BURK</name>
<comment type="caution">
    <text evidence="7">The sequence shown here is derived from an EMBL/GenBank/DDBJ whole genome shotgun (WGS) entry which is preliminary data.</text>
</comment>
<dbReference type="PANTHER" id="PTHR43400">
    <property type="entry name" value="FUMARATE REDUCTASE"/>
    <property type="match status" value="1"/>
</dbReference>
<dbReference type="InterPro" id="IPR050315">
    <property type="entry name" value="FAD-oxidoreductase_2"/>
</dbReference>
<proteinExistence type="inferred from homology"/>
<dbReference type="Gene3D" id="3.50.50.60">
    <property type="entry name" value="FAD/NAD(P)-binding domain"/>
    <property type="match status" value="1"/>
</dbReference>
<dbReference type="Pfam" id="PF04205">
    <property type="entry name" value="FMN_bind"/>
    <property type="match status" value="1"/>
</dbReference>
<dbReference type="Gene3D" id="3.40.50.720">
    <property type="entry name" value="NAD(P)-binding Rossmann-like Domain"/>
    <property type="match status" value="1"/>
</dbReference>
<gene>
    <name evidence="7" type="ORF">H6A60_09465</name>
</gene>
<dbReference type="InterPro" id="IPR036188">
    <property type="entry name" value="FAD/NAD-bd_sf"/>
</dbReference>
<evidence type="ECO:0000313" key="8">
    <source>
        <dbReference type="Proteomes" id="UP000715095"/>
    </source>
</evidence>
<dbReference type="InterPro" id="IPR003953">
    <property type="entry name" value="FAD-dep_OxRdtase_2_FAD-bd"/>
</dbReference>
<dbReference type="SUPFAM" id="SSF51905">
    <property type="entry name" value="FAD/NAD(P)-binding domain"/>
    <property type="match status" value="1"/>
</dbReference>
<keyword evidence="3 5" id="KW-0274">FAD</keyword>
<keyword evidence="4 5" id="KW-0560">Oxidoreductase</keyword>
<feature type="signal peptide" evidence="5">
    <location>
        <begin position="1"/>
        <end position="28"/>
    </location>
</feature>
<keyword evidence="2 5" id="KW-0285">Flavoprotein</keyword>
<evidence type="ECO:0000256" key="4">
    <source>
        <dbReference type="ARBA" id="ARBA00023002"/>
    </source>
</evidence>
<dbReference type="Proteomes" id="UP000715095">
    <property type="component" value="Unassembled WGS sequence"/>
</dbReference>
<dbReference type="RefSeq" id="WP_205103921.1">
    <property type="nucleotide sequence ID" value="NZ_JACJJC010000016.1"/>
</dbReference>
<dbReference type="Gene3D" id="3.90.700.10">
    <property type="entry name" value="Succinate dehydrogenase/fumarate reductase flavoprotein, catalytic domain"/>
    <property type="match status" value="1"/>
</dbReference>
<evidence type="ECO:0000256" key="5">
    <source>
        <dbReference type="RuleBase" id="RU366062"/>
    </source>
</evidence>
<dbReference type="EMBL" id="JACJJC010000016">
    <property type="protein sequence ID" value="MBM6704709.1"/>
    <property type="molecule type" value="Genomic_DNA"/>
</dbReference>
<comment type="catalytic activity">
    <reaction evidence="5">
        <text>dihydrourocanate + A = urocanate + AH2</text>
        <dbReference type="Rhea" id="RHEA:36059"/>
        <dbReference type="ChEBI" id="CHEBI:13193"/>
        <dbReference type="ChEBI" id="CHEBI:17499"/>
        <dbReference type="ChEBI" id="CHEBI:27247"/>
        <dbReference type="ChEBI" id="CHEBI:72991"/>
        <dbReference type="EC" id="1.3.99.33"/>
    </reaction>
</comment>
<dbReference type="InterPro" id="IPR027477">
    <property type="entry name" value="Succ_DH/fumarate_Rdtase_cat_sf"/>
</dbReference>
<comment type="cofactor">
    <cofactor evidence="5">
        <name>FMN</name>
        <dbReference type="ChEBI" id="CHEBI:58210"/>
    </cofactor>
    <text evidence="5">Binds 1 or 2 FMN covalently per subunit.</text>
</comment>
<evidence type="ECO:0000259" key="6">
    <source>
        <dbReference type="SMART" id="SM00900"/>
    </source>
</evidence>
<dbReference type="Pfam" id="PF00890">
    <property type="entry name" value="FAD_binding_2"/>
    <property type="match status" value="2"/>
</dbReference>
<dbReference type="Gene3D" id="3.90.1010.20">
    <property type="match status" value="1"/>
</dbReference>
<feature type="domain" description="FMN-binding" evidence="6">
    <location>
        <begin position="40"/>
        <end position="115"/>
    </location>
</feature>
<dbReference type="InterPro" id="IPR007329">
    <property type="entry name" value="FMN-bd"/>
</dbReference>
<dbReference type="InterPro" id="IPR010960">
    <property type="entry name" value="Flavocytochrome_c"/>
</dbReference>
<dbReference type="PANTHER" id="PTHR43400:SF7">
    <property type="entry name" value="FAD-DEPENDENT OXIDOREDUCTASE 2 FAD BINDING DOMAIN-CONTAINING PROTEIN"/>
    <property type="match status" value="1"/>
</dbReference>
<organism evidence="7 8">
    <name type="scientific">Sutterella massiliensis</name>
    <dbReference type="NCBI Taxonomy" id="1816689"/>
    <lineage>
        <taxon>Bacteria</taxon>
        <taxon>Pseudomonadati</taxon>
        <taxon>Pseudomonadota</taxon>
        <taxon>Betaproteobacteria</taxon>
        <taxon>Burkholderiales</taxon>
        <taxon>Sutterellaceae</taxon>
        <taxon>Sutterella</taxon>
    </lineage>
</organism>